<keyword evidence="2" id="KW-0812">Transmembrane</keyword>
<feature type="compositionally biased region" description="Low complexity" evidence="1">
    <location>
        <begin position="349"/>
        <end position="367"/>
    </location>
</feature>
<feature type="transmembrane region" description="Helical" evidence="2">
    <location>
        <begin position="20"/>
        <end position="37"/>
    </location>
</feature>
<accession>A0A5J6V2Z4</accession>
<dbReference type="RefSeq" id="WP_158060485.1">
    <property type="nucleotide sequence ID" value="NZ_CP044427.1"/>
</dbReference>
<gene>
    <name evidence="3" type="ORF">FY030_04635</name>
</gene>
<evidence type="ECO:0000256" key="1">
    <source>
        <dbReference type="SAM" id="MobiDB-lite"/>
    </source>
</evidence>
<dbReference type="KEGG" id="serw:FY030_04635"/>
<keyword evidence="2" id="KW-0472">Membrane</keyword>
<sequence>MAPESHTQVLRLTYANLRWLLVLLPAVLFVVTVGAAIQQGHLETSISGYYGGPVRDVFVGVMIGVAVLLLAYQGATYFEDYNLGGAGFYAVFVALVPTGLAETLAGLRSGVSFSGQGISAAEYVWSLRFSLTVVALLALALFALELRARERMRALVTGDPISLVFVVVTGGTLLSFLGLAMWQLWAPPVEEVTMEGLRLTGLPVVGEVQLRVHDLAAIFLICALAVAVWSHAWPRAAARRSRERLESHELVYLAGYRVIFVLMVLGPLVAWGIARTFAPGHLVIFLEWWEIALFCLFWVVETRRQARLLSAPPSAPLAARSSVPSAAPSSVPLMEPASSSKTMAPEATSSSSSSSVNAANCSSESST</sequence>
<name>A0A5J6V2Z4_9MICO</name>
<feature type="transmembrane region" description="Helical" evidence="2">
    <location>
        <begin position="127"/>
        <end position="148"/>
    </location>
</feature>
<feature type="transmembrane region" description="Helical" evidence="2">
    <location>
        <begin position="57"/>
        <end position="75"/>
    </location>
</feature>
<evidence type="ECO:0000313" key="3">
    <source>
        <dbReference type="EMBL" id="QFG68095.1"/>
    </source>
</evidence>
<feature type="transmembrane region" description="Helical" evidence="2">
    <location>
        <begin position="160"/>
        <end position="185"/>
    </location>
</feature>
<feature type="region of interest" description="Disordered" evidence="1">
    <location>
        <begin position="315"/>
        <end position="367"/>
    </location>
</feature>
<dbReference type="AlphaFoldDB" id="A0A5J6V2Z4"/>
<feature type="compositionally biased region" description="Low complexity" evidence="1">
    <location>
        <begin position="315"/>
        <end position="333"/>
    </location>
</feature>
<dbReference type="OrthoDB" id="9803163at2"/>
<evidence type="ECO:0000313" key="4">
    <source>
        <dbReference type="Proteomes" id="UP000326546"/>
    </source>
</evidence>
<dbReference type="EMBL" id="CP044427">
    <property type="protein sequence ID" value="QFG68095.1"/>
    <property type="molecule type" value="Genomic_DNA"/>
</dbReference>
<organism evidence="3 4">
    <name type="scientific">Ornithinimicrobium pratense</name>
    <dbReference type="NCBI Taxonomy" id="2593973"/>
    <lineage>
        <taxon>Bacteria</taxon>
        <taxon>Bacillati</taxon>
        <taxon>Actinomycetota</taxon>
        <taxon>Actinomycetes</taxon>
        <taxon>Micrococcales</taxon>
        <taxon>Ornithinimicrobiaceae</taxon>
        <taxon>Ornithinimicrobium</taxon>
    </lineage>
</organism>
<keyword evidence="2" id="KW-1133">Transmembrane helix</keyword>
<feature type="transmembrane region" description="Helical" evidence="2">
    <location>
        <begin position="87"/>
        <end position="107"/>
    </location>
</feature>
<dbReference type="Proteomes" id="UP000326546">
    <property type="component" value="Chromosome"/>
</dbReference>
<proteinExistence type="predicted"/>
<keyword evidence="4" id="KW-1185">Reference proteome</keyword>
<evidence type="ECO:0000256" key="2">
    <source>
        <dbReference type="SAM" id="Phobius"/>
    </source>
</evidence>
<protein>
    <recommendedName>
        <fullName evidence="5">DUF998 domain-containing protein</fullName>
    </recommendedName>
</protein>
<reference evidence="3 4" key="1">
    <citation type="submission" date="2019-09" db="EMBL/GenBank/DDBJ databases">
        <title>Serinicoccus pratensis sp. nov., isolated from meadow soil.</title>
        <authorList>
            <person name="Zhang W."/>
        </authorList>
    </citation>
    <scope>NUCLEOTIDE SEQUENCE [LARGE SCALE GENOMIC DNA]</scope>
    <source>
        <strain evidence="3 4">W204</strain>
    </source>
</reference>
<feature type="transmembrane region" description="Helical" evidence="2">
    <location>
        <begin position="280"/>
        <end position="300"/>
    </location>
</feature>
<feature type="transmembrane region" description="Helical" evidence="2">
    <location>
        <begin position="215"/>
        <end position="233"/>
    </location>
</feature>
<feature type="transmembrane region" description="Helical" evidence="2">
    <location>
        <begin position="254"/>
        <end position="274"/>
    </location>
</feature>
<evidence type="ECO:0008006" key="5">
    <source>
        <dbReference type="Google" id="ProtNLM"/>
    </source>
</evidence>